<evidence type="ECO:0000313" key="5">
    <source>
        <dbReference type="EMBL" id="KRO08873.1"/>
    </source>
</evidence>
<dbReference type="PANTHER" id="PTHR31339:SF0">
    <property type="entry name" value="PECTIN LYASE-LIKE SUPERFAMILY PROTEIN"/>
    <property type="match status" value="1"/>
</dbReference>
<dbReference type="Proteomes" id="UP000051884">
    <property type="component" value="Unassembled WGS sequence"/>
</dbReference>
<evidence type="ECO:0008006" key="7">
    <source>
        <dbReference type="Google" id="ProtNLM"/>
    </source>
</evidence>
<dbReference type="PANTHER" id="PTHR31339">
    <property type="entry name" value="PECTIN LYASE-RELATED"/>
    <property type="match status" value="1"/>
</dbReference>
<sequence length="406" mass="45496">MMIINILDQRDFLDLNGSTTKLIQNAINECSKNGGGTVIIPGNGDYIIDGIVMENNVTLSIEKGARLIGSGNESKYIKREGPFELLKNDTPICSLIYAKNSSHISIVGAGKIIGSYQKFIFPEQKLAPHLKSYKYPRPMTIYFENCKNIYINNVTISDAPFWTIHLVGCVNTEIDDIKIYNESRMPNTDGIDIDRSKNTFIHNCIIVTGDDAICSKCTEETKQYGDCTNLLVENCQLTSQSSGIKFGSSSFGNFVNCNFKKISIKDSNRGLAFQLRDPGSAKNIIFEDINIVTKHFTEEWWGSGEPIFITLLPRNKDTDLAGQVIKNIQFKNIKCNAENGILLYTNVDNAIQDITFENVDIDLRVPVGSKVVYDLRPCLEIDRINTSLKYIEHKNDQGVIFNGKKI</sequence>
<keyword evidence="6" id="KW-1185">Reference proteome</keyword>
<protein>
    <recommendedName>
        <fullName evidence="7">Polygalacturonase</fullName>
    </recommendedName>
</protein>
<evidence type="ECO:0000256" key="4">
    <source>
        <dbReference type="RuleBase" id="RU361169"/>
    </source>
</evidence>
<name>A0ABR5Q4L3_9LACO</name>
<gene>
    <name evidence="5" type="ORF">IV59_GL001077</name>
</gene>
<dbReference type="SUPFAM" id="SSF51126">
    <property type="entry name" value="Pectin lyase-like"/>
    <property type="match status" value="1"/>
</dbReference>
<dbReference type="Pfam" id="PF00295">
    <property type="entry name" value="Glyco_hydro_28"/>
    <property type="match status" value="1"/>
</dbReference>
<evidence type="ECO:0000256" key="2">
    <source>
        <dbReference type="ARBA" id="ARBA00022801"/>
    </source>
</evidence>
<accession>A0ABR5Q4L3</accession>
<organism evidence="5 6">
    <name type="scientific">Paucilactobacillus hokkaidonensis</name>
    <dbReference type="NCBI Taxonomy" id="1193095"/>
    <lineage>
        <taxon>Bacteria</taxon>
        <taxon>Bacillati</taxon>
        <taxon>Bacillota</taxon>
        <taxon>Bacilli</taxon>
        <taxon>Lactobacillales</taxon>
        <taxon>Lactobacillaceae</taxon>
        <taxon>Paucilactobacillus</taxon>
    </lineage>
</organism>
<dbReference type="EMBL" id="JQCH01000022">
    <property type="protein sequence ID" value="KRO08873.1"/>
    <property type="molecule type" value="Genomic_DNA"/>
</dbReference>
<dbReference type="InterPro" id="IPR051801">
    <property type="entry name" value="GH28_Enzymes"/>
</dbReference>
<evidence type="ECO:0000256" key="1">
    <source>
        <dbReference type="ARBA" id="ARBA00008834"/>
    </source>
</evidence>
<evidence type="ECO:0000256" key="3">
    <source>
        <dbReference type="ARBA" id="ARBA00023295"/>
    </source>
</evidence>
<dbReference type="InterPro" id="IPR011050">
    <property type="entry name" value="Pectin_lyase_fold/virulence"/>
</dbReference>
<dbReference type="Gene3D" id="2.160.20.10">
    <property type="entry name" value="Single-stranded right-handed beta-helix, Pectin lyase-like"/>
    <property type="match status" value="1"/>
</dbReference>
<keyword evidence="3 4" id="KW-0326">Glycosidase</keyword>
<dbReference type="InterPro" id="IPR000743">
    <property type="entry name" value="Glyco_hydro_28"/>
</dbReference>
<comment type="caution">
    <text evidence="5">The sequence shown here is derived from an EMBL/GenBank/DDBJ whole genome shotgun (WGS) entry which is preliminary data.</text>
</comment>
<comment type="similarity">
    <text evidence="1 4">Belongs to the glycosyl hydrolase 28 family.</text>
</comment>
<dbReference type="InterPro" id="IPR012334">
    <property type="entry name" value="Pectin_lyas_fold"/>
</dbReference>
<evidence type="ECO:0000313" key="6">
    <source>
        <dbReference type="Proteomes" id="UP000051884"/>
    </source>
</evidence>
<keyword evidence="2 4" id="KW-0378">Hydrolase</keyword>
<proteinExistence type="inferred from homology"/>
<reference evidence="5 6" key="1">
    <citation type="journal article" date="2015" name="Genome Announc.">
        <title>Expanding the biotechnology potential of lactobacilli through comparative genomics of 213 strains and associated genera.</title>
        <authorList>
            <person name="Sun Z."/>
            <person name="Harris H.M."/>
            <person name="McCann A."/>
            <person name="Guo C."/>
            <person name="Argimon S."/>
            <person name="Zhang W."/>
            <person name="Yang X."/>
            <person name="Jeffery I.B."/>
            <person name="Cooney J.C."/>
            <person name="Kagawa T.F."/>
            <person name="Liu W."/>
            <person name="Song Y."/>
            <person name="Salvetti E."/>
            <person name="Wrobel A."/>
            <person name="Rasinkangas P."/>
            <person name="Parkhill J."/>
            <person name="Rea M.C."/>
            <person name="O'Sullivan O."/>
            <person name="Ritari J."/>
            <person name="Douillard F.P."/>
            <person name="Paul Ross R."/>
            <person name="Yang R."/>
            <person name="Briner A.E."/>
            <person name="Felis G.E."/>
            <person name="de Vos W.M."/>
            <person name="Barrangou R."/>
            <person name="Klaenhammer T.R."/>
            <person name="Caufield P.W."/>
            <person name="Cui Y."/>
            <person name="Zhang H."/>
            <person name="O'Toole P.W."/>
        </authorList>
    </citation>
    <scope>NUCLEOTIDE SEQUENCE [LARGE SCALE GENOMIC DNA]</scope>
    <source>
        <strain evidence="5 6">DSM 26202</strain>
    </source>
</reference>